<dbReference type="Proteomes" id="UP000501926">
    <property type="component" value="Chromosome"/>
</dbReference>
<evidence type="ECO:0000313" key="4">
    <source>
        <dbReference type="Proteomes" id="UP000221734"/>
    </source>
</evidence>
<sequence length="71" mass="7838">MVVSKRIKIPRNGVDCTQLLEYLQEHFNNTLTGEVLRFAIVEVIGEDLIVDAAIMVNDTVTKRKTGGGIHG</sequence>
<gene>
    <name evidence="2" type="ORF">KsCSTR_15670</name>
    <name evidence="3" type="ORF">KSMBR1_0959</name>
    <name evidence="1" type="ORF">kuste3166</name>
</gene>
<dbReference type="EMBL" id="CT573071">
    <property type="protein sequence ID" value="CAJ73924.1"/>
    <property type="molecule type" value="Genomic_DNA"/>
</dbReference>
<reference evidence="1" key="1">
    <citation type="journal article" date="2006" name="Nature">
        <title>Deciphering the evolution and metabolism of an anammox bacterium from a community genome.</title>
        <authorList>
            <person name="Strous M."/>
            <person name="Pelletier E."/>
            <person name="Mangenot S."/>
            <person name="Rattei T."/>
            <person name="Lehner A."/>
            <person name="Taylor M.W."/>
            <person name="Horn M."/>
            <person name="Daims H."/>
            <person name="Bartol-Mavel D."/>
            <person name="Wincker P."/>
            <person name="Barbe V."/>
            <person name="Fonknechten N."/>
            <person name="Vallenet D."/>
            <person name="Segurens B."/>
            <person name="Schenowitz-Truong C."/>
            <person name="Medigue C."/>
            <person name="Collingro A."/>
            <person name="Snel B."/>
            <person name="Dutilh B.E."/>
            <person name="OpDenCamp H.J.M."/>
            <person name="vanDerDrift C."/>
            <person name="Cirpus I."/>
            <person name="vanDePas-Schoonen K.T."/>
            <person name="Harhangi H.R."/>
            <person name="vanNiftrik L."/>
            <person name="Schmid M."/>
            <person name="Keltjens J."/>
            <person name="vanDeVossenberg J."/>
            <person name="Kartal B."/>
            <person name="Meier H."/>
            <person name="Frishman D."/>
            <person name="Huynen M.A."/>
            <person name="Mewes H."/>
            <person name="Weissenbach J."/>
            <person name="Jetten M.S.M."/>
            <person name="Wagner M."/>
            <person name="LePaslier D."/>
        </authorList>
    </citation>
    <scope>NUCLEOTIDE SEQUENCE</scope>
</reference>
<dbReference type="EMBL" id="LT934425">
    <property type="protein sequence ID" value="SOH03470.1"/>
    <property type="molecule type" value="Genomic_DNA"/>
</dbReference>
<reference evidence="3" key="3">
    <citation type="submission" date="2017-10" db="EMBL/GenBank/DDBJ databases">
        <authorList>
            <person name="Banno H."/>
            <person name="Chua N.-H."/>
        </authorList>
    </citation>
    <scope>NUCLEOTIDE SEQUENCE [LARGE SCALE GENOMIC DNA]</scope>
    <source>
        <strain evidence="3">Kuenenia_mbr1_ru-nijmegen</strain>
    </source>
</reference>
<evidence type="ECO:0000313" key="3">
    <source>
        <dbReference type="EMBL" id="SOH03470.1"/>
    </source>
</evidence>
<reference evidence="2 5" key="5">
    <citation type="submission" date="2020-02" db="EMBL/GenBank/DDBJ databases">
        <title>Newly sequenced genome of strain CSTR1 showed variability in Candidatus Kuenenia stuttgartiensis genomes.</title>
        <authorList>
            <person name="Ding C."/>
            <person name="Adrian L."/>
        </authorList>
    </citation>
    <scope>NUCLEOTIDE SEQUENCE [LARGE SCALE GENOMIC DNA]</scope>
    <source>
        <strain evidence="2 5">CSTR1</strain>
    </source>
</reference>
<reference evidence="4" key="4">
    <citation type="submission" date="2017-10" db="EMBL/GenBank/DDBJ databases">
        <authorList>
            <person name="Frank J."/>
        </authorList>
    </citation>
    <scope>NUCLEOTIDE SEQUENCE [LARGE SCALE GENOMIC DNA]</scope>
</reference>
<accession>Q1Q1N8</accession>
<protein>
    <submittedName>
        <fullName evidence="1">Uncharacterized protein</fullName>
    </submittedName>
</protein>
<dbReference type="EMBL" id="CP049055">
    <property type="protein sequence ID" value="QII10946.1"/>
    <property type="molecule type" value="Genomic_DNA"/>
</dbReference>
<reference evidence="1" key="2">
    <citation type="submission" date="2006-01" db="EMBL/GenBank/DDBJ databases">
        <authorList>
            <person name="Genoscope"/>
        </authorList>
    </citation>
    <scope>NUCLEOTIDE SEQUENCE</scope>
</reference>
<evidence type="ECO:0000313" key="2">
    <source>
        <dbReference type="EMBL" id="QII10946.1"/>
    </source>
</evidence>
<name>Q1Q1N8_KUEST</name>
<evidence type="ECO:0000313" key="5">
    <source>
        <dbReference type="Proteomes" id="UP000501926"/>
    </source>
</evidence>
<dbReference type="RefSeq" id="WP_099324304.1">
    <property type="nucleotide sequence ID" value="NZ_CP049055.1"/>
</dbReference>
<dbReference type="Proteomes" id="UP000221734">
    <property type="component" value="Chromosome Kuenenia_stuttgartiensis_MBR1"/>
</dbReference>
<dbReference type="AlphaFoldDB" id="Q1Q1N8"/>
<dbReference type="KEGG" id="kst:KSMBR1_0959"/>
<keyword evidence="4" id="KW-1185">Reference proteome</keyword>
<evidence type="ECO:0000313" key="1">
    <source>
        <dbReference type="EMBL" id="CAJ73924.1"/>
    </source>
</evidence>
<organism evidence="1">
    <name type="scientific">Kuenenia stuttgartiensis</name>
    <dbReference type="NCBI Taxonomy" id="174633"/>
    <lineage>
        <taxon>Bacteria</taxon>
        <taxon>Pseudomonadati</taxon>
        <taxon>Planctomycetota</taxon>
        <taxon>Candidatus Brocadiia</taxon>
        <taxon>Candidatus Brocadiales</taxon>
        <taxon>Candidatus Brocadiaceae</taxon>
        <taxon>Candidatus Kuenenia</taxon>
    </lineage>
</organism>
<proteinExistence type="predicted"/>